<dbReference type="GO" id="GO:0005737">
    <property type="term" value="C:cytoplasm"/>
    <property type="evidence" value="ECO:0007669"/>
    <property type="project" value="TreeGrafter"/>
</dbReference>
<dbReference type="HOGENOM" id="CLU_070319_2_0_6"/>
<dbReference type="InterPro" id="IPR002818">
    <property type="entry name" value="DJ-1/PfpI"/>
</dbReference>
<accession>E6WT52</accession>
<organism evidence="6 7">
    <name type="scientific">Pseudoxanthomonas suwonensis (strain 11-1)</name>
    <dbReference type="NCBI Taxonomy" id="743721"/>
    <lineage>
        <taxon>Bacteria</taxon>
        <taxon>Pseudomonadati</taxon>
        <taxon>Pseudomonadota</taxon>
        <taxon>Gammaproteobacteria</taxon>
        <taxon>Lysobacterales</taxon>
        <taxon>Lysobacteraceae</taxon>
        <taxon>Pseudoxanthomonas</taxon>
    </lineage>
</organism>
<dbReference type="SUPFAM" id="SSF52317">
    <property type="entry name" value="Class I glutamine amidotransferase-like"/>
    <property type="match status" value="1"/>
</dbReference>
<dbReference type="Proteomes" id="UP000008632">
    <property type="component" value="Chromosome"/>
</dbReference>
<dbReference type="CDD" id="cd03141">
    <property type="entry name" value="GATase1_Hsp31_like"/>
    <property type="match status" value="1"/>
</dbReference>
<dbReference type="PANTHER" id="PTHR48094">
    <property type="entry name" value="PROTEIN/NUCLEIC ACID DEGLYCASE DJ-1-RELATED"/>
    <property type="match status" value="1"/>
</dbReference>
<keyword evidence="7" id="KW-1185">Reference proteome</keyword>
<dbReference type="RefSeq" id="WP_013535109.1">
    <property type="nucleotide sequence ID" value="NC_014924.1"/>
</dbReference>
<dbReference type="AlphaFoldDB" id="E6WT52"/>
<protein>
    <submittedName>
        <fullName evidence="6">ThiJ/PfpI domain-containing protein</fullName>
    </submittedName>
</protein>
<evidence type="ECO:0000256" key="2">
    <source>
        <dbReference type="ARBA" id="ARBA00023239"/>
    </source>
</evidence>
<dbReference type="STRING" id="743721.Psesu_1434"/>
<feature type="region of interest" description="Disordered" evidence="4">
    <location>
        <begin position="46"/>
        <end position="66"/>
    </location>
</feature>
<dbReference type="GO" id="GO:0019172">
    <property type="term" value="F:glyoxalase III activity"/>
    <property type="evidence" value="ECO:0007669"/>
    <property type="project" value="TreeGrafter"/>
</dbReference>
<comment type="similarity">
    <text evidence="3">Belongs to the peptidase C56 family. HSP31-like subfamily.</text>
</comment>
<proteinExistence type="inferred from homology"/>
<dbReference type="EMBL" id="CP002446">
    <property type="protein sequence ID" value="ADV27281.1"/>
    <property type="molecule type" value="Genomic_DNA"/>
</dbReference>
<dbReference type="eggNOG" id="COG0693">
    <property type="taxonomic scope" value="Bacteria"/>
</dbReference>
<evidence type="ECO:0000256" key="1">
    <source>
        <dbReference type="ARBA" id="ARBA00023016"/>
    </source>
</evidence>
<evidence type="ECO:0000259" key="5">
    <source>
        <dbReference type="Pfam" id="PF01965"/>
    </source>
</evidence>
<sequence length="225" mass="24100">MRILVVLTSHDRLGDTGEKTGFWLEELAAPYWRFRDAGAEVVLATPRGGAAPLDPRSDAPESRTDDTRRFKDDAAAMAALADTRRLAEVSTDDFDAIFYPGGHGPLWDLAEDRQSRALLERAAASGKPLGLVCHDPAALRHAHRPDGAPLVQGRKVTGFSDSEEAAVGLAEVVPFSVEAMLRDHGGEYSRAGDFQPYVVTDGLLVTGQNPASSAPTAEALLALLR</sequence>
<dbReference type="KEGG" id="psu:Psesu_1434"/>
<reference evidence="6 7" key="1">
    <citation type="submission" date="2011-01" db="EMBL/GenBank/DDBJ databases">
        <title>Complete sequence of Pseudoxanthomonas suwonensis 11-1.</title>
        <authorList>
            <consortium name="US DOE Joint Genome Institute"/>
            <person name="Lucas S."/>
            <person name="Copeland A."/>
            <person name="Lapidus A."/>
            <person name="Cheng J.-F."/>
            <person name="Goodwin L."/>
            <person name="Pitluck S."/>
            <person name="Teshima H."/>
            <person name="Detter J.C."/>
            <person name="Han C."/>
            <person name="Tapia R."/>
            <person name="Land M."/>
            <person name="Hauser L."/>
            <person name="Kyrpides N."/>
            <person name="Ivanova N."/>
            <person name="Ovchinnikova G."/>
            <person name="Siebers A.K."/>
            <person name="Allgaier M."/>
            <person name="Thelen M.P."/>
            <person name="Hugenholtz P."/>
            <person name="Gladden J."/>
            <person name="Woyke T."/>
        </authorList>
    </citation>
    <scope>NUCLEOTIDE SEQUENCE [LARGE SCALE GENOMIC DNA]</scope>
    <source>
        <strain evidence="7">11-1</strain>
    </source>
</reference>
<keyword evidence="1" id="KW-0346">Stress response</keyword>
<dbReference type="Pfam" id="PF01965">
    <property type="entry name" value="DJ-1_PfpI"/>
    <property type="match status" value="1"/>
</dbReference>
<dbReference type="InterPro" id="IPR029062">
    <property type="entry name" value="Class_I_gatase-like"/>
</dbReference>
<evidence type="ECO:0000313" key="6">
    <source>
        <dbReference type="EMBL" id="ADV27281.1"/>
    </source>
</evidence>
<feature type="compositionally biased region" description="Basic and acidic residues" evidence="4">
    <location>
        <begin position="55"/>
        <end position="66"/>
    </location>
</feature>
<dbReference type="GO" id="GO:0019243">
    <property type="term" value="P:methylglyoxal catabolic process to D-lactate via S-lactoyl-glutathione"/>
    <property type="evidence" value="ECO:0007669"/>
    <property type="project" value="TreeGrafter"/>
</dbReference>
<dbReference type="OrthoDB" id="9792284at2"/>
<feature type="domain" description="DJ-1/PfpI" evidence="5">
    <location>
        <begin position="25"/>
        <end position="218"/>
    </location>
</feature>
<dbReference type="InterPro" id="IPR050325">
    <property type="entry name" value="Prot/Nucl_acid_deglycase"/>
</dbReference>
<dbReference type="PANTHER" id="PTHR48094:SF11">
    <property type="entry name" value="GLUTATHIONE-INDEPENDENT GLYOXALASE HSP31-RELATED"/>
    <property type="match status" value="1"/>
</dbReference>
<name>E6WT52_PSEUU</name>
<dbReference type="Gene3D" id="3.40.50.880">
    <property type="match status" value="1"/>
</dbReference>
<gene>
    <name evidence="6" type="ordered locus">Psesu_1434</name>
</gene>
<evidence type="ECO:0000256" key="4">
    <source>
        <dbReference type="SAM" id="MobiDB-lite"/>
    </source>
</evidence>
<keyword evidence="2" id="KW-0456">Lyase</keyword>
<evidence type="ECO:0000313" key="7">
    <source>
        <dbReference type="Proteomes" id="UP000008632"/>
    </source>
</evidence>
<evidence type="ECO:0000256" key="3">
    <source>
        <dbReference type="ARBA" id="ARBA00038493"/>
    </source>
</evidence>